<protein>
    <submittedName>
        <fullName evidence="1">Uncharacterized protein</fullName>
    </submittedName>
</protein>
<dbReference type="EMBL" id="MN739970">
    <property type="protein sequence ID" value="QHT80503.1"/>
    <property type="molecule type" value="Genomic_DNA"/>
</dbReference>
<sequence>MGNIYTRFCFVVFDFLYHFYCNTLGIWVSQLYYHRPDESTIEYPEYYKTVDLIEERIRKFYSIQKIISTTYPNTVFPQAVLDFSNPENVDTKMETLGNLVDSLWIGKVSDEELTYFYCYSMLNNMNRKFAKIEEFMKDNVHGKKKSKVEFLFIEYTHPKMRHTIEFVVPKQFLLYNNELFSVGFVFYLLKKQTVAFEFDLDYKLNILDGQMRRTKLTASDYIVLHENDYKVNSIDK</sequence>
<dbReference type="AlphaFoldDB" id="A0A6C0HKI1"/>
<proteinExistence type="predicted"/>
<evidence type="ECO:0000313" key="1">
    <source>
        <dbReference type="EMBL" id="QHT80503.1"/>
    </source>
</evidence>
<organism evidence="1">
    <name type="scientific">viral metagenome</name>
    <dbReference type="NCBI Taxonomy" id="1070528"/>
    <lineage>
        <taxon>unclassified sequences</taxon>
        <taxon>metagenomes</taxon>
        <taxon>organismal metagenomes</taxon>
    </lineage>
</organism>
<name>A0A6C0HKI1_9ZZZZ</name>
<accession>A0A6C0HKI1</accession>
<reference evidence="1" key="1">
    <citation type="journal article" date="2020" name="Nature">
        <title>Giant virus diversity and host interactions through global metagenomics.</title>
        <authorList>
            <person name="Schulz F."/>
            <person name="Roux S."/>
            <person name="Paez-Espino D."/>
            <person name="Jungbluth S."/>
            <person name="Walsh D.A."/>
            <person name="Denef V.J."/>
            <person name="McMahon K.D."/>
            <person name="Konstantinidis K.T."/>
            <person name="Eloe-Fadrosh E.A."/>
            <person name="Kyrpides N.C."/>
            <person name="Woyke T."/>
        </authorList>
    </citation>
    <scope>NUCLEOTIDE SEQUENCE</scope>
    <source>
        <strain evidence="1">GVMAG-M-3300023184-120</strain>
    </source>
</reference>